<dbReference type="InterPro" id="IPR014044">
    <property type="entry name" value="CAP_dom"/>
</dbReference>
<evidence type="ECO:0000259" key="1">
    <source>
        <dbReference type="Pfam" id="PF00188"/>
    </source>
</evidence>
<comment type="caution">
    <text evidence="2">The sequence shown here is derived from an EMBL/GenBank/DDBJ whole genome shotgun (WGS) entry which is preliminary data.</text>
</comment>
<organism evidence="2 3">
    <name type="scientific">Zeaxanthinibacter enoshimensis</name>
    <dbReference type="NCBI Taxonomy" id="392009"/>
    <lineage>
        <taxon>Bacteria</taxon>
        <taxon>Pseudomonadati</taxon>
        <taxon>Bacteroidota</taxon>
        <taxon>Flavobacteriia</taxon>
        <taxon>Flavobacteriales</taxon>
        <taxon>Flavobacteriaceae</taxon>
        <taxon>Zeaxanthinibacter</taxon>
    </lineage>
</organism>
<dbReference type="AlphaFoldDB" id="A0A4R6TRK9"/>
<evidence type="ECO:0000313" key="2">
    <source>
        <dbReference type="EMBL" id="TDQ32957.1"/>
    </source>
</evidence>
<proteinExistence type="predicted"/>
<gene>
    <name evidence="2" type="ORF">CLV82_0795</name>
</gene>
<keyword evidence="3" id="KW-1185">Reference proteome</keyword>
<feature type="domain" description="SCP" evidence="1">
    <location>
        <begin position="56"/>
        <end position="168"/>
    </location>
</feature>
<dbReference type="PANTHER" id="PTHR31157:SF1">
    <property type="entry name" value="SCP DOMAIN-CONTAINING PROTEIN"/>
    <property type="match status" value="1"/>
</dbReference>
<dbReference type="EMBL" id="SNYI01000001">
    <property type="protein sequence ID" value="TDQ32957.1"/>
    <property type="molecule type" value="Genomic_DNA"/>
</dbReference>
<sequence>MKKYLLPLAIAFTVLLNTSCSKETVINFQDDSAYEIGSIEAEAGADNQVDIEKAILELTNEHRLAMNSNTLSFSPAAYEEANKHTDYMISKGKLSHDKFQERAYKISTKVKVKQVAENVARHYDTAQEAFEHWLGSPDHRRSIEGNYTHTAISVKVDKNGKFYFTQLFYR</sequence>
<evidence type="ECO:0000313" key="3">
    <source>
        <dbReference type="Proteomes" id="UP000295468"/>
    </source>
</evidence>
<dbReference type="PANTHER" id="PTHR31157">
    <property type="entry name" value="SCP DOMAIN-CONTAINING PROTEIN"/>
    <property type="match status" value="1"/>
</dbReference>
<dbReference type="Pfam" id="PF00188">
    <property type="entry name" value="CAP"/>
    <property type="match status" value="1"/>
</dbReference>
<protein>
    <submittedName>
        <fullName evidence="2">Cysteine-rich secretory protein family protein</fullName>
    </submittedName>
</protein>
<dbReference type="CDD" id="cd05379">
    <property type="entry name" value="CAP_bacterial"/>
    <property type="match status" value="1"/>
</dbReference>
<dbReference type="SUPFAM" id="SSF55797">
    <property type="entry name" value="PR-1-like"/>
    <property type="match status" value="1"/>
</dbReference>
<name>A0A4R6TRK9_9FLAO</name>
<dbReference type="InterPro" id="IPR035940">
    <property type="entry name" value="CAP_sf"/>
</dbReference>
<accession>A0A4R6TRK9</accession>
<dbReference type="Gene3D" id="3.40.33.10">
    <property type="entry name" value="CAP"/>
    <property type="match status" value="1"/>
</dbReference>
<dbReference type="RefSeq" id="WP_133642977.1">
    <property type="nucleotide sequence ID" value="NZ_SNYI01000001.1"/>
</dbReference>
<reference evidence="2 3" key="1">
    <citation type="submission" date="2019-03" db="EMBL/GenBank/DDBJ databases">
        <title>Genomic Encyclopedia of Archaeal and Bacterial Type Strains, Phase II (KMG-II): from individual species to whole genera.</title>
        <authorList>
            <person name="Goeker M."/>
        </authorList>
    </citation>
    <scope>NUCLEOTIDE SEQUENCE [LARGE SCALE GENOMIC DNA]</scope>
    <source>
        <strain evidence="2 3">DSM 18435</strain>
    </source>
</reference>
<dbReference type="Proteomes" id="UP000295468">
    <property type="component" value="Unassembled WGS sequence"/>
</dbReference>
<dbReference type="OrthoDB" id="982527at2"/>